<name>A0A016TV80_9BILA</name>
<protein>
    <submittedName>
        <fullName evidence="2">Uncharacterized protein</fullName>
    </submittedName>
</protein>
<dbReference type="EMBL" id="JARK01001409">
    <property type="protein sequence ID" value="EYC06944.1"/>
    <property type="molecule type" value="Genomic_DNA"/>
</dbReference>
<sequence length="117" mass="13401">MCSSGSQSSDAFLWIFLFSVIWILFLISALIPEFINVTDKILRTSPCRLDEFSMRHWTLACLTSILIFLETSILIESSEDGDHNGMQDSLEKGRKSCFRASRFVENWGGLSSSIWRR</sequence>
<gene>
    <name evidence="2" type="primary">Acey_s0073.g788</name>
    <name evidence="2" type="ORF">Y032_0073g788</name>
</gene>
<keyword evidence="1" id="KW-1133">Transmembrane helix</keyword>
<keyword evidence="1" id="KW-0812">Transmembrane</keyword>
<evidence type="ECO:0000313" key="2">
    <source>
        <dbReference type="EMBL" id="EYC06944.1"/>
    </source>
</evidence>
<reference evidence="3" key="1">
    <citation type="journal article" date="2015" name="Nat. Genet.">
        <title>The genome and transcriptome of the zoonotic hookworm Ancylostoma ceylanicum identify infection-specific gene families.</title>
        <authorList>
            <person name="Schwarz E.M."/>
            <person name="Hu Y."/>
            <person name="Antoshechkin I."/>
            <person name="Miller M.M."/>
            <person name="Sternberg P.W."/>
            <person name="Aroian R.V."/>
        </authorList>
    </citation>
    <scope>NUCLEOTIDE SEQUENCE</scope>
    <source>
        <strain evidence="3">HY135</strain>
    </source>
</reference>
<accession>A0A016TV80</accession>
<organism evidence="2 3">
    <name type="scientific">Ancylostoma ceylanicum</name>
    <dbReference type="NCBI Taxonomy" id="53326"/>
    <lineage>
        <taxon>Eukaryota</taxon>
        <taxon>Metazoa</taxon>
        <taxon>Ecdysozoa</taxon>
        <taxon>Nematoda</taxon>
        <taxon>Chromadorea</taxon>
        <taxon>Rhabditida</taxon>
        <taxon>Rhabditina</taxon>
        <taxon>Rhabditomorpha</taxon>
        <taxon>Strongyloidea</taxon>
        <taxon>Ancylostomatidae</taxon>
        <taxon>Ancylostomatinae</taxon>
        <taxon>Ancylostoma</taxon>
    </lineage>
</organism>
<proteinExistence type="predicted"/>
<feature type="transmembrane region" description="Helical" evidence="1">
    <location>
        <begin position="12"/>
        <end position="35"/>
    </location>
</feature>
<keyword evidence="3" id="KW-1185">Reference proteome</keyword>
<evidence type="ECO:0000256" key="1">
    <source>
        <dbReference type="SAM" id="Phobius"/>
    </source>
</evidence>
<dbReference type="AlphaFoldDB" id="A0A016TV80"/>
<dbReference type="Proteomes" id="UP000024635">
    <property type="component" value="Unassembled WGS sequence"/>
</dbReference>
<keyword evidence="1" id="KW-0472">Membrane</keyword>
<evidence type="ECO:0000313" key="3">
    <source>
        <dbReference type="Proteomes" id="UP000024635"/>
    </source>
</evidence>
<comment type="caution">
    <text evidence="2">The sequence shown here is derived from an EMBL/GenBank/DDBJ whole genome shotgun (WGS) entry which is preliminary data.</text>
</comment>